<accession>A0A6M3LE58</accession>
<dbReference type="EMBL" id="MT142989">
    <property type="protein sequence ID" value="QJA91461.1"/>
    <property type="molecule type" value="Genomic_DNA"/>
</dbReference>
<dbReference type="InterPro" id="IPR023451">
    <property type="entry name" value="Thymidate_synth/dCMP_Mease_dom"/>
</dbReference>
<evidence type="ECO:0000259" key="2">
    <source>
        <dbReference type="Pfam" id="PF00303"/>
    </source>
</evidence>
<dbReference type="SUPFAM" id="SSF55831">
    <property type="entry name" value="Thymidylate synthase/dCMP hydroxymethylase"/>
    <property type="match status" value="1"/>
</dbReference>
<evidence type="ECO:0000313" key="3">
    <source>
        <dbReference type="EMBL" id="QJA91461.1"/>
    </source>
</evidence>
<name>A0A6M3LE58_9ZZZZ</name>
<keyword evidence="1" id="KW-0808">Transferase</keyword>
<dbReference type="Gene3D" id="3.30.572.10">
    <property type="entry name" value="Thymidylate synthase/dCMP hydroxymethylase domain"/>
    <property type="match status" value="1"/>
</dbReference>
<protein>
    <submittedName>
        <fullName evidence="3">Putative thymidylate synthase</fullName>
    </submittedName>
</protein>
<gene>
    <name evidence="3" type="ORF">MM415B03360_0005</name>
</gene>
<dbReference type="InterPro" id="IPR036926">
    <property type="entry name" value="Thymidate_synth/dCMP_Mease_sf"/>
</dbReference>
<organism evidence="3">
    <name type="scientific">viral metagenome</name>
    <dbReference type="NCBI Taxonomy" id="1070528"/>
    <lineage>
        <taxon>unclassified sequences</taxon>
        <taxon>metagenomes</taxon>
        <taxon>organismal metagenomes</taxon>
    </lineage>
</organism>
<dbReference type="AlphaFoldDB" id="A0A6M3LE58"/>
<proteinExistence type="predicted"/>
<dbReference type="Pfam" id="PF00303">
    <property type="entry name" value="Thymidylat_synt"/>
    <property type="match status" value="1"/>
</dbReference>
<dbReference type="GO" id="GO:0016740">
    <property type="term" value="F:transferase activity"/>
    <property type="evidence" value="ECO:0007669"/>
    <property type="project" value="UniProtKB-KW"/>
</dbReference>
<evidence type="ECO:0000256" key="1">
    <source>
        <dbReference type="ARBA" id="ARBA00022679"/>
    </source>
</evidence>
<sequence length="220" mass="25613">MIYSLTEVNAVDIQDAWFQCIYKLMDTGFRYIVERGSFEGQTRFEFDNIIVFIANAYMYPYDKMLPQVPHTLGFPNPVENGYIEQYLPYLMTDYIAEGEQYTYGSRIYKQISYWIEVLKTTPNTNQAVLQVAQPNDYNLSDPPCLRHIDMRIRDNQLIFYPYFRSWDLWGGFPANLAAIAVLQKDMADRIGIDTGPIWAGSKGLHIYGYAEEFAKLRVGR</sequence>
<reference evidence="3" key="1">
    <citation type="submission" date="2020-03" db="EMBL/GenBank/DDBJ databases">
        <title>The deep terrestrial virosphere.</title>
        <authorList>
            <person name="Holmfeldt K."/>
            <person name="Nilsson E."/>
            <person name="Simone D."/>
            <person name="Lopez-Fernandez M."/>
            <person name="Wu X."/>
            <person name="de Brujin I."/>
            <person name="Lundin D."/>
            <person name="Andersson A."/>
            <person name="Bertilsson S."/>
            <person name="Dopson M."/>
        </authorList>
    </citation>
    <scope>NUCLEOTIDE SEQUENCE</scope>
    <source>
        <strain evidence="3">MM415B03360</strain>
    </source>
</reference>
<feature type="domain" description="Thymidylate synthase/dCMP hydroxymethylase" evidence="2">
    <location>
        <begin position="105"/>
        <end position="209"/>
    </location>
</feature>